<dbReference type="InterPro" id="IPR001509">
    <property type="entry name" value="Epimerase_deHydtase"/>
</dbReference>
<dbReference type="PANTHER" id="PTHR43574">
    <property type="entry name" value="EPIMERASE-RELATED"/>
    <property type="match status" value="1"/>
</dbReference>
<dbReference type="Pfam" id="PF01370">
    <property type="entry name" value="Epimerase"/>
    <property type="match status" value="1"/>
</dbReference>
<dbReference type="Gene3D" id="3.40.50.720">
    <property type="entry name" value="NAD(P)-binding Rossmann-like Domain"/>
    <property type="match status" value="1"/>
</dbReference>
<dbReference type="Gene3D" id="3.90.25.10">
    <property type="entry name" value="UDP-galactose 4-epimerase, domain 1"/>
    <property type="match status" value="1"/>
</dbReference>
<dbReference type="InterPro" id="IPR036291">
    <property type="entry name" value="NAD(P)-bd_dom_sf"/>
</dbReference>
<sequence length="339" mass="38306">MKILVTGAAGFIGFHLVKSLLCKGYQVVGIDNINAYYDVNLKYARLKELGIAKEDAEIFLNHANGECHQKQFTFVRINLEDREELPKLFQKYQFDIVCNLAAQAGVRYSIENPETYIDSNIVGYLNLLECCRHYTIKHLLYASSSSVYGENKKVPFSATDTVDHPISLYAATKKSNELMAYTYSHLYGIPTTGLRFFTVYGPWGRPDMAIYLFADAIAKNKPIQVFNEGRMSRDFTYIDDIVTGIELLLNKPPVHKNNKAAHKIMNIGNGNPKSLGAFINAIEYSMGVKAIKEFLPMQPGDVLQTWADVSEIEALGYKSKTNIDAGVEQFVEWFKKYNN</sequence>
<dbReference type="Proteomes" id="UP001597241">
    <property type="component" value="Unassembled WGS sequence"/>
</dbReference>
<dbReference type="SUPFAM" id="SSF51735">
    <property type="entry name" value="NAD(P)-binding Rossmann-fold domains"/>
    <property type="match status" value="1"/>
</dbReference>
<evidence type="ECO:0000259" key="2">
    <source>
        <dbReference type="Pfam" id="PF01370"/>
    </source>
</evidence>
<accession>A0ABW3WPV7</accession>
<dbReference type="CDD" id="cd05253">
    <property type="entry name" value="UDP_GE_SDE_e"/>
    <property type="match status" value="1"/>
</dbReference>
<name>A0ABW3WPV7_9FLAO</name>
<protein>
    <submittedName>
        <fullName evidence="3">NAD-dependent epimerase</fullName>
    </submittedName>
</protein>
<dbReference type="EMBL" id="JBHTMV010000004">
    <property type="protein sequence ID" value="MFD1294198.1"/>
    <property type="molecule type" value="Genomic_DNA"/>
</dbReference>
<comment type="caution">
    <text evidence="3">The sequence shown here is derived from an EMBL/GenBank/DDBJ whole genome shotgun (WGS) entry which is preliminary data.</text>
</comment>
<evidence type="ECO:0000313" key="3">
    <source>
        <dbReference type="EMBL" id="MFD1294198.1"/>
    </source>
</evidence>
<reference evidence="4" key="1">
    <citation type="journal article" date="2019" name="Int. J. Syst. Evol. Microbiol.">
        <title>The Global Catalogue of Microorganisms (GCM) 10K type strain sequencing project: providing services to taxonomists for standard genome sequencing and annotation.</title>
        <authorList>
            <consortium name="The Broad Institute Genomics Platform"/>
            <consortium name="The Broad Institute Genome Sequencing Center for Infectious Disease"/>
            <person name="Wu L."/>
            <person name="Ma J."/>
        </authorList>
    </citation>
    <scope>NUCLEOTIDE SEQUENCE [LARGE SCALE GENOMIC DNA]</scope>
    <source>
        <strain evidence="4">CCUG 62221</strain>
    </source>
</reference>
<gene>
    <name evidence="3" type="ORF">ACFQ5N_10155</name>
</gene>
<dbReference type="PRINTS" id="PR01713">
    <property type="entry name" value="NUCEPIMERASE"/>
</dbReference>
<evidence type="ECO:0000256" key="1">
    <source>
        <dbReference type="ARBA" id="ARBA00023027"/>
    </source>
</evidence>
<feature type="domain" description="NAD-dependent epimerase/dehydratase" evidence="2">
    <location>
        <begin position="3"/>
        <end position="268"/>
    </location>
</feature>
<dbReference type="RefSeq" id="WP_386809389.1">
    <property type="nucleotide sequence ID" value="NZ_JBHTMV010000004.1"/>
</dbReference>
<proteinExistence type="predicted"/>
<organism evidence="3 4">
    <name type="scientific">Lutibacter holmesii</name>
    <dbReference type="NCBI Taxonomy" id="1137985"/>
    <lineage>
        <taxon>Bacteria</taxon>
        <taxon>Pseudomonadati</taxon>
        <taxon>Bacteroidota</taxon>
        <taxon>Flavobacteriia</taxon>
        <taxon>Flavobacteriales</taxon>
        <taxon>Flavobacteriaceae</taxon>
        <taxon>Lutibacter</taxon>
    </lineage>
</organism>
<keyword evidence="4" id="KW-1185">Reference proteome</keyword>
<evidence type="ECO:0000313" key="4">
    <source>
        <dbReference type="Proteomes" id="UP001597241"/>
    </source>
</evidence>
<keyword evidence="1" id="KW-0520">NAD</keyword>